<reference evidence="8 9" key="1">
    <citation type="submission" date="2017-10" db="EMBL/GenBank/DDBJ databases">
        <title>The draft genome sequence of Lewinella nigricans NBRC 102662.</title>
        <authorList>
            <person name="Wang K."/>
        </authorList>
    </citation>
    <scope>NUCLEOTIDE SEQUENCE [LARGE SCALE GENOMIC DNA]</scope>
    <source>
        <strain evidence="8 9">NBRC 102662</strain>
    </source>
</reference>
<evidence type="ECO:0000256" key="2">
    <source>
        <dbReference type="ARBA" id="ARBA00022670"/>
    </source>
</evidence>
<proteinExistence type="inferred from homology"/>
<dbReference type="PROSITE" id="PS51892">
    <property type="entry name" value="SUBTILASE"/>
    <property type="match status" value="1"/>
</dbReference>
<dbReference type="GO" id="GO:0004252">
    <property type="term" value="F:serine-type endopeptidase activity"/>
    <property type="evidence" value="ECO:0007669"/>
    <property type="project" value="InterPro"/>
</dbReference>
<keyword evidence="4" id="KW-0720">Serine protease</keyword>
<keyword evidence="3" id="KW-0378">Hydrolase</keyword>
<gene>
    <name evidence="8" type="ORF">CRP01_40975</name>
</gene>
<dbReference type="Pfam" id="PF00082">
    <property type="entry name" value="Peptidase_S8"/>
    <property type="match status" value="1"/>
</dbReference>
<dbReference type="Gene3D" id="3.40.50.200">
    <property type="entry name" value="Peptidase S8/S53 domain"/>
    <property type="match status" value="1"/>
</dbReference>
<name>A0A2D0MX18_FLAN2</name>
<evidence type="ECO:0000313" key="8">
    <source>
        <dbReference type="EMBL" id="PHN00676.1"/>
    </source>
</evidence>
<comment type="caution">
    <text evidence="8">The sequence shown here is derived from an EMBL/GenBank/DDBJ whole genome shotgun (WGS) entry which is preliminary data.</text>
</comment>
<dbReference type="PANTHER" id="PTHR43806:SF11">
    <property type="entry name" value="CEREVISIN-RELATED"/>
    <property type="match status" value="1"/>
</dbReference>
<dbReference type="RefSeq" id="WP_099155910.1">
    <property type="nucleotide sequence ID" value="NZ_PDUD01000082.1"/>
</dbReference>
<dbReference type="SUPFAM" id="SSF52743">
    <property type="entry name" value="Subtilisin-like"/>
    <property type="match status" value="1"/>
</dbReference>
<feature type="domain" description="Peptidase S8/S53" evidence="7">
    <location>
        <begin position="274"/>
        <end position="528"/>
    </location>
</feature>
<dbReference type="Proteomes" id="UP000223913">
    <property type="component" value="Unassembled WGS sequence"/>
</dbReference>
<keyword evidence="2" id="KW-0645">Protease</keyword>
<dbReference type="InterPro" id="IPR036852">
    <property type="entry name" value="Peptidase_S8/S53_dom_sf"/>
</dbReference>
<comment type="similarity">
    <text evidence="1 5">Belongs to the peptidase S8 family.</text>
</comment>
<feature type="region of interest" description="Disordered" evidence="6">
    <location>
        <begin position="565"/>
        <end position="631"/>
    </location>
</feature>
<dbReference type="InterPro" id="IPR050131">
    <property type="entry name" value="Peptidase_S8_subtilisin-like"/>
</dbReference>
<sequence length="631" mass="70392">MSNETLSRCKHFFREGADVRLIAPIAPDEHTSIQWFNNGKKIVGADAPIITLTNFSTEGVFHFETIHHDENEEPEVSEKITVRKLGVTEKGFCPPHQLIVELESFDEAAQEEIAELKRLLKVNSDTRTCPGKFNFIQLWEWDPEDHQGFQEARRILSDETSKEAIVNDLVEAMLSHGDKAGEIDHLLQSKLQEMKRKIHLKEKHVKKTEDNFLRPLSFVEHGDHSTGKPHLHDPDFPGTLDVHFGDSTSRELPPVNKFPGIDKQSVVERSPEKRTVLIAIVDSGIAYRPESDHTDPILSSIKHKRILNKEDIFGYNFVDDNQLPFDDNGHGTEIAHIILFGKGTTKNDRVKILPIKTHNQYGIGMLFDCISGIFYAIEKQADVINISWGSGGDQTYFLEKAIEAAEKEGVLIIASAGNAGLNNDEVNHYPSNFSRKKGGKNNVIAVGALNKEGTEFLKFDDSQADPNNPYHVHGSSYGEDTVQIATIGEGYKSIYPRYMQGTSYATAKVTHSLGKFLLDHEQAGTAAEKKQNFLEMKTLKKPVVVRLNSNSKTVHVHDNLGLHTHDGTEDHDHDHIGTDHGTEPEAGDPTMGITRGIGSLPGQQSPDSDHLPTDVHRLVDDLDHDDSKPEA</sequence>
<evidence type="ECO:0000259" key="7">
    <source>
        <dbReference type="Pfam" id="PF00082"/>
    </source>
</evidence>
<dbReference type="AlphaFoldDB" id="A0A2D0MX18"/>
<keyword evidence="9" id="KW-1185">Reference proteome</keyword>
<evidence type="ECO:0000256" key="4">
    <source>
        <dbReference type="ARBA" id="ARBA00022825"/>
    </source>
</evidence>
<evidence type="ECO:0000256" key="1">
    <source>
        <dbReference type="ARBA" id="ARBA00011073"/>
    </source>
</evidence>
<organism evidence="8 9">
    <name type="scientific">Flavilitoribacter nigricans (strain ATCC 23147 / DSM 23189 / NBRC 102662 / NCIMB 1420 / SS-2)</name>
    <name type="common">Lewinella nigricans</name>
    <dbReference type="NCBI Taxonomy" id="1122177"/>
    <lineage>
        <taxon>Bacteria</taxon>
        <taxon>Pseudomonadati</taxon>
        <taxon>Bacteroidota</taxon>
        <taxon>Saprospiria</taxon>
        <taxon>Saprospirales</taxon>
        <taxon>Lewinellaceae</taxon>
        <taxon>Flavilitoribacter</taxon>
    </lineage>
</organism>
<dbReference type="EMBL" id="PDUD01000082">
    <property type="protein sequence ID" value="PHN00676.1"/>
    <property type="molecule type" value="Genomic_DNA"/>
</dbReference>
<accession>A0A2D0MX18</accession>
<protein>
    <recommendedName>
        <fullName evidence="7">Peptidase S8/S53 domain-containing protein</fullName>
    </recommendedName>
</protein>
<feature type="compositionally biased region" description="Basic and acidic residues" evidence="6">
    <location>
        <begin position="565"/>
        <end position="583"/>
    </location>
</feature>
<evidence type="ECO:0000256" key="5">
    <source>
        <dbReference type="PROSITE-ProRule" id="PRU01240"/>
    </source>
</evidence>
<dbReference type="OrthoDB" id="944909at2"/>
<evidence type="ECO:0000313" key="9">
    <source>
        <dbReference type="Proteomes" id="UP000223913"/>
    </source>
</evidence>
<dbReference type="InterPro" id="IPR000209">
    <property type="entry name" value="Peptidase_S8/S53_dom"/>
</dbReference>
<evidence type="ECO:0000256" key="6">
    <source>
        <dbReference type="SAM" id="MobiDB-lite"/>
    </source>
</evidence>
<dbReference type="GO" id="GO:0006508">
    <property type="term" value="P:proteolysis"/>
    <property type="evidence" value="ECO:0007669"/>
    <property type="project" value="UniProtKB-KW"/>
</dbReference>
<comment type="caution">
    <text evidence="5">Lacks conserved residue(s) required for the propagation of feature annotation.</text>
</comment>
<dbReference type="PANTHER" id="PTHR43806">
    <property type="entry name" value="PEPTIDASE S8"/>
    <property type="match status" value="1"/>
</dbReference>
<evidence type="ECO:0000256" key="3">
    <source>
        <dbReference type="ARBA" id="ARBA00022801"/>
    </source>
</evidence>
<feature type="compositionally biased region" description="Basic and acidic residues" evidence="6">
    <location>
        <begin position="607"/>
        <end position="631"/>
    </location>
</feature>